<dbReference type="Proteomes" id="UP001158087">
    <property type="component" value="Unassembled WGS sequence"/>
</dbReference>
<accession>A0AA42KLF3</accession>
<proteinExistence type="predicted"/>
<dbReference type="EMBL" id="JAODYY010000008">
    <property type="protein sequence ID" value="MDH0125783.1"/>
    <property type="molecule type" value="Genomic_DNA"/>
</dbReference>
<comment type="caution">
    <text evidence="1">The sequence shown here is derived from an EMBL/GenBank/DDBJ whole genome shotgun (WGS) entry which is preliminary data.</text>
</comment>
<evidence type="ECO:0000313" key="2">
    <source>
        <dbReference type="Proteomes" id="UP001158087"/>
    </source>
</evidence>
<reference evidence="1" key="1">
    <citation type="submission" date="2022-09" db="EMBL/GenBank/DDBJ databases">
        <title>Intensive care unit water sources are persistently colonized with multi-drug resistant bacteria and are the site of extensive horizontal gene transfer of antibiotic resistance genes.</title>
        <authorList>
            <person name="Diorio-Toth L."/>
        </authorList>
    </citation>
    <scope>NUCLEOTIDE SEQUENCE</scope>
    <source>
        <strain evidence="1">GD04153</strain>
    </source>
</reference>
<organism evidence="1 2">
    <name type="scientific">Brucella intermedia GD04153</name>
    <dbReference type="NCBI Taxonomy" id="2975438"/>
    <lineage>
        <taxon>Bacteria</taxon>
        <taxon>Pseudomonadati</taxon>
        <taxon>Pseudomonadota</taxon>
        <taxon>Alphaproteobacteria</taxon>
        <taxon>Hyphomicrobiales</taxon>
        <taxon>Brucellaceae</taxon>
        <taxon>Brucella/Ochrobactrum group</taxon>
        <taxon>Brucella</taxon>
    </lineage>
</organism>
<sequence>MSDPVKQAAVWLATMPQAEKPHPIIPHLRKQFGLTPLQAVEAINASKLQTQNEAS</sequence>
<protein>
    <submittedName>
        <fullName evidence="1">Uncharacterized protein</fullName>
    </submittedName>
</protein>
<evidence type="ECO:0000313" key="1">
    <source>
        <dbReference type="EMBL" id="MDH0125783.1"/>
    </source>
</evidence>
<dbReference type="AlphaFoldDB" id="A0AA42KLF3"/>
<gene>
    <name evidence="1" type="ORF">N7376_17410</name>
</gene>
<name>A0AA42KLF3_9HYPH</name>